<name>A0A520M667_9GAMM</name>
<evidence type="ECO:0000313" key="2">
    <source>
        <dbReference type="Proteomes" id="UP000318359"/>
    </source>
</evidence>
<evidence type="ECO:0000313" key="1">
    <source>
        <dbReference type="EMBL" id="RZO16698.1"/>
    </source>
</evidence>
<accession>A0A520M667</accession>
<proteinExistence type="predicted"/>
<organism evidence="1 2">
    <name type="scientific">SAR86 cluster bacterium</name>
    <dbReference type="NCBI Taxonomy" id="2030880"/>
    <lineage>
        <taxon>Bacteria</taxon>
        <taxon>Pseudomonadati</taxon>
        <taxon>Pseudomonadota</taxon>
        <taxon>Gammaproteobacteria</taxon>
        <taxon>SAR86 cluster</taxon>
    </lineage>
</organism>
<dbReference type="Pfam" id="PF04400">
    <property type="entry name" value="NqrM"/>
    <property type="match status" value="1"/>
</dbReference>
<dbReference type="EMBL" id="SHBM01000040">
    <property type="protein sequence ID" value="RZO16698.1"/>
    <property type="molecule type" value="Genomic_DNA"/>
</dbReference>
<gene>
    <name evidence="1" type="primary">nqrM</name>
    <name evidence="1" type="ORF">EVB00_02745</name>
</gene>
<dbReference type="Proteomes" id="UP000318359">
    <property type="component" value="Unassembled WGS sequence"/>
</dbReference>
<comment type="caution">
    <text evidence="1">The sequence shown here is derived from an EMBL/GenBank/DDBJ whole genome shotgun (WGS) entry which is preliminary data.</text>
</comment>
<protein>
    <submittedName>
        <fullName evidence="1">(Na+)-NQR maturation NqrM</fullName>
    </submittedName>
</protein>
<reference evidence="1 2" key="1">
    <citation type="submission" date="2019-02" db="EMBL/GenBank/DDBJ databases">
        <title>Prokaryotic population dynamics and viral predation in marine succession experiment using metagenomics: the confinement effect.</title>
        <authorList>
            <person name="Haro-Moreno J.M."/>
            <person name="Rodriguez-Valera F."/>
            <person name="Lopez-Perez M."/>
        </authorList>
    </citation>
    <scope>NUCLEOTIDE SEQUENCE [LARGE SCALE GENOMIC DNA]</scope>
    <source>
        <strain evidence="1">MED-G167</strain>
    </source>
</reference>
<dbReference type="AlphaFoldDB" id="A0A520M667"/>
<dbReference type="InterPro" id="IPR007495">
    <property type="entry name" value="NqrM"/>
</dbReference>
<sequence length="57" mass="5813">MIEILLGIIVLFASFALLAIGVIANNKPITGSCGGLANLEDGASCEICGRTTDKCSN</sequence>